<evidence type="ECO:0000259" key="7">
    <source>
        <dbReference type="Pfam" id="PF00248"/>
    </source>
</evidence>
<dbReference type="CDD" id="cd19071">
    <property type="entry name" value="AKR_AKR1-5-like"/>
    <property type="match status" value="1"/>
</dbReference>
<reference evidence="8" key="1">
    <citation type="submission" date="2021-03" db="EMBL/GenBank/DDBJ databases">
        <title>Leucobacter chromiisoli sp. nov., isolated from chromium-containing soil of chemical plant.</title>
        <authorList>
            <person name="Xu Z."/>
        </authorList>
    </citation>
    <scope>NUCLEOTIDE SEQUENCE</scope>
    <source>
        <strain evidence="8">S27</strain>
    </source>
</reference>
<dbReference type="PANTHER" id="PTHR43827:SF3">
    <property type="entry name" value="NADP-DEPENDENT OXIDOREDUCTASE DOMAIN-CONTAINING PROTEIN"/>
    <property type="match status" value="1"/>
</dbReference>
<comment type="similarity">
    <text evidence="1">Belongs to the aldo/keto reductase family.</text>
</comment>
<evidence type="ECO:0000256" key="1">
    <source>
        <dbReference type="ARBA" id="ARBA00007905"/>
    </source>
</evidence>
<dbReference type="InterPro" id="IPR023210">
    <property type="entry name" value="NADP_OxRdtase_dom"/>
</dbReference>
<sequence length="278" mass="30358">MTAAQIPEVELNDGGRIPQLGLGVLGIASRESEQIVRAALDLGYRHIDTASVYGNETEVGRAIAASGLAREELFVTAKLWNSDHSDPGGALERSLDRLGLERIDLYLIHWPLPARGTAPGAWRGLIALADAGRVGSIGVSNFEIEHLRELIERTGVVPAVNQIELHPLHQRRALRDYCAAQGIAVQAWSPLSRGRDELMARDAVRAAASSHRKSPVQVLLRWHLQQGTILFPKTSRRERLAENLDVFDFSLSDAEMAAIDALDEGRGFGPDPRTFDAG</sequence>
<evidence type="ECO:0000313" key="9">
    <source>
        <dbReference type="Proteomes" id="UP000664382"/>
    </source>
</evidence>
<keyword evidence="3" id="KW-0560">Oxidoreductase</keyword>
<evidence type="ECO:0000256" key="6">
    <source>
        <dbReference type="PIRSR" id="PIRSR000097-3"/>
    </source>
</evidence>
<dbReference type="InterPro" id="IPR036812">
    <property type="entry name" value="NAD(P)_OxRdtase_dom_sf"/>
</dbReference>
<dbReference type="PIRSF" id="PIRSF000097">
    <property type="entry name" value="AKR"/>
    <property type="match status" value="1"/>
</dbReference>
<evidence type="ECO:0000256" key="4">
    <source>
        <dbReference type="PIRSR" id="PIRSR000097-1"/>
    </source>
</evidence>
<dbReference type="GO" id="GO:0016616">
    <property type="term" value="F:oxidoreductase activity, acting on the CH-OH group of donors, NAD or NADP as acceptor"/>
    <property type="evidence" value="ECO:0007669"/>
    <property type="project" value="UniProtKB-ARBA"/>
</dbReference>
<dbReference type="InterPro" id="IPR018170">
    <property type="entry name" value="Aldo/ket_reductase_CS"/>
</dbReference>
<protein>
    <submittedName>
        <fullName evidence="8">Aldo/keto reductase</fullName>
    </submittedName>
</protein>
<name>A0A939MMS5_9MICO</name>
<evidence type="ECO:0000313" key="8">
    <source>
        <dbReference type="EMBL" id="MBO1901326.1"/>
    </source>
</evidence>
<dbReference type="RefSeq" id="WP_208096808.1">
    <property type="nucleotide sequence ID" value="NZ_JAGDYM010000005.1"/>
</dbReference>
<comment type="caution">
    <text evidence="8">The sequence shown here is derived from an EMBL/GenBank/DDBJ whole genome shotgun (WGS) entry which is preliminary data.</text>
</comment>
<feature type="active site" description="Proton donor" evidence="4">
    <location>
        <position position="53"/>
    </location>
</feature>
<organism evidence="8 9">
    <name type="scientific">Leucobacter weissii</name>
    <dbReference type="NCBI Taxonomy" id="1983706"/>
    <lineage>
        <taxon>Bacteria</taxon>
        <taxon>Bacillati</taxon>
        <taxon>Actinomycetota</taxon>
        <taxon>Actinomycetes</taxon>
        <taxon>Micrococcales</taxon>
        <taxon>Microbacteriaceae</taxon>
        <taxon>Leucobacter</taxon>
    </lineage>
</organism>
<dbReference type="PRINTS" id="PR00069">
    <property type="entry name" value="ALDKETRDTASE"/>
</dbReference>
<gene>
    <name evidence="8" type="ORF">J4H92_05120</name>
</gene>
<dbReference type="AlphaFoldDB" id="A0A939MMS5"/>
<dbReference type="Pfam" id="PF00248">
    <property type="entry name" value="Aldo_ket_red"/>
    <property type="match status" value="1"/>
</dbReference>
<accession>A0A939MMS5</accession>
<evidence type="ECO:0000256" key="5">
    <source>
        <dbReference type="PIRSR" id="PIRSR000097-2"/>
    </source>
</evidence>
<evidence type="ECO:0000256" key="3">
    <source>
        <dbReference type="ARBA" id="ARBA00023002"/>
    </source>
</evidence>
<keyword evidence="2" id="KW-0521">NADP</keyword>
<dbReference type="FunFam" id="3.20.20.100:FF:000002">
    <property type="entry name" value="2,5-diketo-D-gluconic acid reductase A"/>
    <property type="match status" value="1"/>
</dbReference>
<dbReference type="PANTHER" id="PTHR43827">
    <property type="entry name" value="2,5-DIKETO-D-GLUCONIC ACID REDUCTASE"/>
    <property type="match status" value="1"/>
</dbReference>
<dbReference type="PROSITE" id="PS00798">
    <property type="entry name" value="ALDOKETO_REDUCTASE_1"/>
    <property type="match status" value="1"/>
</dbReference>
<feature type="domain" description="NADP-dependent oxidoreductase" evidence="7">
    <location>
        <begin position="26"/>
        <end position="264"/>
    </location>
</feature>
<dbReference type="SUPFAM" id="SSF51430">
    <property type="entry name" value="NAD(P)-linked oxidoreductase"/>
    <property type="match status" value="1"/>
</dbReference>
<proteinExistence type="inferred from homology"/>
<keyword evidence="9" id="KW-1185">Reference proteome</keyword>
<feature type="site" description="Lowers pKa of active site Tyr" evidence="6">
    <location>
        <position position="78"/>
    </location>
</feature>
<dbReference type="InterPro" id="IPR020471">
    <property type="entry name" value="AKR"/>
</dbReference>
<dbReference type="EMBL" id="JAGDYM010000005">
    <property type="protein sequence ID" value="MBO1901326.1"/>
    <property type="molecule type" value="Genomic_DNA"/>
</dbReference>
<dbReference type="Proteomes" id="UP000664382">
    <property type="component" value="Unassembled WGS sequence"/>
</dbReference>
<dbReference type="Gene3D" id="3.20.20.100">
    <property type="entry name" value="NADP-dependent oxidoreductase domain"/>
    <property type="match status" value="1"/>
</dbReference>
<feature type="binding site" evidence="5">
    <location>
        <position position="109"/>
    </location>
    <ligand>
        <name>substrate</name>
    </ligand>
</feature>
<evidence type="ECO:0000256" key="2">
    <source>
        <dbReference type="ARBA" id="ARBA00022857"/>
    </source>
</evidence>